<keyword evidence="4" id="KW-0408">Iron</keyword>
<reference evidence="5 6" key="1">
    <citation type="submission" date="2024-11" db="EMBL/GenBank/DDBJ databases">
        <authorList>
            <person name="Kaparullina E.N."/>
            <person name="Delegan Y.A."/>
            <person name="Doronina N.V."/>
        </authorList>
    </citation>
    <scope>NUCLEOTIDE SEQUENCE [LARGE SCALE GENOMIC DNA]</scope>
    <source>
        <strain evidence="5 6">7sh_L</strain>
    </source>
</reference>
<evidence type="ECO:0000256" key="2">
    <source>
        <dbReference type="ARBA" id="ARBA00022617"/>
    </source>
</evidence>
<evidence type="ECO:0000313" key="5">
    <source>
        <dbReference type="EMBL" id="MFJ5445005.1"/>
    </source>
</evidence>
<dbReference type="InterPro" id="IPR001486">
    <property type="entry name" value="Hemoglobin_trunc"/>
</dbReference>
<dbReference type="CDD" id="cd08916">
    <property type="entry name" value="TrHb3_P"/>
    <property type="match status" value="1"/>
</dbReference>
<evidence type="ECO:0000256" key="3">
    <source>
        <dbReference type="ARBA" id="ARBA00022723"/>
    </source>
</evidence>
<sequence>MSQHAICTEDEIKSLVDTFYTTVRQDALLGPIFNGHIQDWDTHLNKLVDFWCAILLGSRRFSGTPMPKHIALPDLSAELFEHWLSLFHQTLAEQPNRALQAQAELMAGKIANSLWMGYQMHRQPEELPTGLAFA</sequence>
<gene>
    <name evidence="5" type="ORF">ACIKP9_02060</name>
</gene>
<keyword evidence="2" id="KW-0349">Heme</keyword>
<evidence type="ECO:0000256" key="1">
    <source>
        <dbReference type="ARBA" id="ARBA00022448"/>
    </source>
</evidence>
<evidence type="ECO:0000256" key="4">
    <source>
        <dbReference type="ARBA" id="ARBA00023004"/>
    </source>
</evidence>
<dbReference type="Pfam" id="PF01152">
    <property type="entry name" value="Bac_globin"/>
    <property type="match status" value="1"/>
</dbReference>
<dbReference type="InterPro" id="IPR012292">
    <property type="entry name" value="Globin/Proto"/>
</dbReference>
<comment type="caution">
    <text evidence="5">The sequence shown here is derived from an EMBL/GenBank/DDBJ whole genome shotgun (WGS) entry which is preliminary data.</text>
</comment>
<keyword evidence="3" id="KW-0479">Metal-binding</keyword>
<dbReference type="Gene3D" id="1.10.490.10">
    <property type="entry name" value="Globins"/>
    <property type="match status" value="1"/>
</dbReference>
<name>A0ABW8GHZ9_9PROT</name>
<keyword evidence="1" id="KW-0813">Transport</keyword>
<protein>
    <submittedName>
        <fullName evidence="5">Group III truncated hemoglobin</fullName>
    </submittedName>
</protein>
<dbReference type="SUPFAM" id="SSF46458">
    <property type="entry name" value="Globin-like"/>
    <property type="match status" value="1"/>
</dbReference>
<dbReference type="RefSeq" id="WP_400878640.1">
    <property type="nucleotide sequence ID" value="NZ_JBIWXY010000001.1"/>
</dbReference>
<dbReference type="EMBL" id="JBIWXY010000001">
    <property type="protein sequence ID" value="MFJ5445005.1"/>
    <property type="molecule type" value="Genomic_DNA"/>
</dbReference>
<evidence type="ECO:0000313" key="6">
    <source>
        <dbReference type="Proteomes" id="UP001617669"/>
    </source>
</evidence>
<accession>A0ABW8GHZ9</accession>
<proteinExistence type="predicted"/>
<dbReference type="InterPro" id="IPR009050">
    <property type="entry name" value="Globin-like_sf"/>
</dbReference>
<dbReference type="Proteomes" id="UP001617669">
    <property type="component" value="Unassembled WGS sequence"/>
</dbReference>
<keyword evidence="6" id="KW-1185">Reference proteome</keyword>
<organism evidence="5 6">
    <name type="scientific">Methylobacillus methanolivorans</name>
    <dbReference type="NCBI Taxonomy" id="1848927"/>
    <lineage>
        <taxon>Bacteria</taxon>
        <taxon>Pseudomonadati</taxon>
        <taxon>Pseudomonadota</taxon>
        <taxon>Betaproteobacteria</taxon>
        <taxon>Nitrosomonadales</taxon>
        <taxon>Methylophilaceae</taxon>
        <taxon>Methylobacillus</taxon>
    </lineage>
</organism>